<protein>
    <recommendedName>
        <fullName evidence="1">DUF6754 domain-containing protein</fullName>
    </recommendedName>
</protein>
<feature type="domain" description="DUF6754" evidence="1">
    <location>
        <begin position="2"/>
        <end position="244"/>
    </location>
</feature>
<organism evidence="2 3">
    <name type="scientific">candidate division WOR-1 bacterium DG_54_3</name>
    <dbReference type="NCBI Taxonomy" id="1703775"/>
    <lineage>
        <taxon>Bacteria</taxon>
        <taxon>Bacillati</taxon>
        <taxon>Saganbacteria</taxon>
    </lineage>
</organism>
<name>A0A0S7XTT1_UNCSA</name>
<dbReference type="Pfam" id="PF20539">
    <property type="entry name" value="DUF6754"/>
    <property type="match status" value="1"/>
</dbReference>
<reference evidence="2 3" key="1">
    <citation type="journal article" date="2015" name="Microbiome">
        <title>Genomic resolution of linkages in carbon, nitrogen, and sulfur cycling among widespread estuary sediment bacteria.</title>
        <authorList>
            <person name="Baker B.J."/>
            <person name="Lazar C.S."/>
            <person name="Teske A.P."/>
            <person name="Dick G.J."/>
        </authorList>
    </citation>
    <scope>NUCLEOTIDE SEQUENCE [LARGE SCALE GENOMIC DNA]</scope>
    <source>
        <strain evidence="2">DG_54_3</strain>
    </source>
</reference>
<proteinExistence type="predicted"/>
<evidence type="ECO:0000313" key="3">
    <source>
        <dbReference type="Proteomes" id="UP000051861"/>
    </source>
</evidence>
<comment type="caution">
    <text evidence="2">The sequence shown here is derived from an EMBL/GenBank/DDBJ whole genome shotgun (WGS) entry which is preliminary data.</text>
</comment>
<dbReference type="InterPro" id="IPR046642">
    <property type="entry name" value="DUF6754"/>
</dbReference>
<dbReference type="EMBL" id="LIZX01000100">
    <property type="protein sequence ID" value="KPJ65831.1"/>
    <property type="molecule type" value="Genomic_DNA"/>
</dbReference>
<sequence length="248" mass="27105">MLIFLIFFFAVIIYFIQRAKKGKSLFIRRIAGLDAIEEAVGRATEMGKPVLFIPGIEDIDQIQTVAAMIILGNVAKMVAAYDIPLFVPICRPFVVPVAEERVKEGYAAAGKPDAYNRDNVRYISDEQFAYAAGVQGIMLRDRPAANLLFGSFFAESLMLAETGFLTGAIQVAGTANIHQLPFFVVACDYTIIGEELFATSAYLSKEPKLLGSLKGSDLTKAIIIGILALGAILETLGITQFTSWFFIE</sequence>
<evidence type="ECO:0000313" key="2">
    <source>
        <dbReference type="EMBL" id="KPJ65831.1"/>
    </source>
</evidence>
<dbReference type="Proteomes" id="UP000051861">
    <property type="component" value="Unassembled WGS sequence"/>
</dbReference>
<accession>A0A0S7XTT1</accession>
<gene>
    <name evidence="2" type="ORF">AMJ44_09375</name>
</gene>
<evidence type="ECO:0000259" key="1">
    <source>
        <dbReference type="Pfam" id="PF20539"/>
    </source>
</evidence>
<dbReference type="AlphaFoldDB" id="A0A0S7XTT1"/>